<protein>
    <submittedName>
        <fullName evidence="2">Uncharacterized protein</fullName>
    </submittedName>
</protein>
<dbReference type="Proteomes" id="UP000054248">
    <property type="component" value="Unassembled WGS sequence"/>
</dbReference>
<feature type="compositionally biased region" description="Basic and acidic residues" evidence="1">
    <location>
        <begin position="27"/>
        <end position="43"/>
    </location>
</feature>
<feature type="region of interest" description="Disordered" evidence="1">
    <location>
        <begin position="1"/>
        <end position="44"/>
    </location>
</feature>
<keyword evidence="3" id="KW-1185">Reference proteome</keyword>
<organism evidence="2 3">
    <name type="scientific">Tulasnella calospora MUT 4182</name>
    <dbReference type="NCBI Taxonomy" id="1051891"/>
    <lineage>
        <taxon>Eukaryota</taxon>
        <taxon>Fungi</taxon>
        <taxon>Dikarya</taxon>
        <taxon>Basidiomycota</taxon>
        <taxon>Agaricomycotina</taxon>
        <taxon>Agaricomycetes</taxon>
        <taxon>Cantharellales</taxon>
        <taxon>Tulasnellaceae</taxon>
        <taxon>Tulasnella</taxon>
    </lineage>
</organism>
<accession>A0A0C3LIT7</accession>
<evidence type="ECO:0000313" key="3">
    <source>
        <dbReference type="Proteomes" id="UP000054248"/>
    </source>
</evidence>
<dbReference type="AlphaFoldDB" id="A0A0C3LIT7"/>
<evidence type="ECO:0000256" key="1">
    <source>
        <dbReference type="SAM" id="MobiDB-lite"/>
    </source>
</evidence>
<gene>
    <name evidence="2" type="ORF">M407DRAFT_240815</name>
</gene>
<evidence type="ECO:0000313" key="2">
    <source>
        <dbReference type="EMBL" id="KIO33908.1"/>
    </source>
</evidence>
<dbReference type="EMBL" id="KN822945">
    <property type="protein sequence ID" value="KIO33908.1"/>
    <property type="molecule type" value="Genomic_DNA"/>
</dbReference>
<dbReference type="HOGENOM" id="CLU_2607788_0_0_1"/>
<sequence>MDGVSPVSAYHHRSEKQPDIPVLPSTHSKEDDADKDLNRKSIDGRLSIPAVPKYNLPVSDRVGVLPQNSVKLGDSIVDC</sequence>
<reference evidence="2 3" key="1">
    <citation type="submission" date="2014-04" db="EMBL/GenBank/DDBJ databases">
        <authorList>
            <consortium name="DOE Joint Genome Institute"/>
            <person name="Kuo A."/>
            <person name="Girlanda M."/>
            <person name="Perotto S."/>
            <person name="Kohler A."/>
            <person name="Nagy L.G."/>
            <person name="Floudas D."/>
            <person name="Copeland A."/>
            <person name="Barry K.W."/>
            <person name="Cichocki N."/>
            <person name="Veneault-Fourrey C."/>
            <person name="LaButti K."/>
            <person name="Lindquist E.A."/>
            <person name="Lipzen A."/>
            <person name="Lundell T."/>
            <person name="Morin E."/>
            <person name="Murat C."/>
            <person name="Sun H."/>
            <person name="Tunlid A."/>
            <person name="Henrissat B."/>
            <person name="Grigoriev I.V."/>
            <person name="Hibbett D.S."/>
            <person name="Martin F."/>
            <person name="Nordberg H.P."/>
            <person name="Cantor M.N."/>
            <person name="Hua S.X."/>
        </authorList>
    </citation>
    <scope>NUCLEOTIDE SEQUENCE [LARGE SCALE GENOMIC DNA]</scope>
    <source>
        <strain evidence="2 3">MUT 4182</strain>
    </source>
</reference>
<proteinExistence type="predicted"/>
<reference evidence="3" key="2">
    <citation type="submission" date="2015-01" db="EMBL/GenBank/DDBJ databases">
        <title>Evolutionary Origins and Diversification of the Mycorrhizal Mutualists.</title>
        <authorList>
            <consortium name="DOE Joint Genome Institute"/>
            <consortium name="Mycorrhizal Genomics Consortium"/>
            <person name="Kohler A."/>
            <person name="Kuo A."/>
            <person name="Nagy L.G."/>
            <person name="Floudas D."/>
            <person name="Copeland A."/>
            <person name="Barry K.W."/>
            <person name="Cichocki N."/>
            <person name="Veneault-Fourrey C."/>
            <person name="LaButti K."/>
            <person name="Lindquist E.A."/>
            <person name="Lipzen A."/>
            <person name="Lundell T."/>
            <person name="Morin E."/>
            <person name="Murat C."/>
            <person name="Riley R."/>
            <person name="Ohm R."/>
            <person name="Sun H."/>
            <person name="Tunlid A."/>
            <person name="Henrissat B."/>
            <person name="Grigoriev I.V."/>
            <person name="Hibbett D.S."/>
            <person name="Martin F."/>
        </authorList>
    </citation>
    <scope>NUCLEOTIDE SEQUENCE [LARGE SCALE GENOMIC DNA]</scope>
    <source>
        <strain evidence="3">MUT 4182</strain>
    </source>
</reference>
<name>A0A0C3LIT7_9AGAM</name>